<organism evidence="5 6">
    <name type="scientific">Kingella denitrificans ATCC 33394</name>
    <dbReference type="NCBI Taxonomy" id="888741"/>
    <lineage>
        <taxon>Bacteria</taxon>
        <taxon>Pseudomonadati</taxon>
        <taxon>Pseudomonadota</taxon>
        <taxon>Betaproteobacteria</taxon>
        <taxon>Neisseriales</taxon>
        <taxon>Neisseriaceae</taxon>
        <taxon>Kingella</taxon>
    </lineage>
</organism>
<dbReference type="Pfam" id="PF01755">
    <property type="entry name" value="Glyco_transf_25"/>
    <property type="match status" value="1"/>
</dbReference>
<evidence type="ECO:0000256" key="3">
    <source>
        <dbReference type="ARBA" id="ARBA00022985"/>
    </source>
</evidence>
<dbReference type="STRING" id="888741.HMPREF9098_2416"/>
<gene>
    <name evidence="5" type="ORF">HMPREF9098_2416</name>
</gene>
<dbReference type="GO" id="GO:0016740">
    <property type="term" value="F:transferase activity"/>
    <property type="evidence" value="ECO:0007669"/>
    <property type="project" value="UniProtKB-KW"/>
</dbReference>
<dbReference type="EMBL" id="AEWV01000046">
    <property type="protein sequence ID" value="EGC16093.1"/>
    <property type="molecule type" value="Genomic_DNA"/>
</dbReference>
<dbReference type="HOGENOM" id="CLU_071269_5_1_4"/>
<feature type="domain" description="Glycosyl transferase family 25" evidence="4">
    <location>
        <begin position="1"/>
        <end position="197"/>
    </location>
</feature>
<dbReference type="GO" id="GO:0009103">
    <property type="term" value="P:lipopolysaccharide biosynthetic process"/>
    <property type="evidence" value="ECO:0007669"/>
    <property type="project" value="UniProtKB-KW"/>
</dbReference>
<evidence type="ECO:0000313" key="6">
    <source>
        <dbReference type="Proteomes" id="UP000004088"/>
    </source>
</evidence>
<sequence length="263" mass="30384">MIPAYIISLPSETRRRQHVQAECAKYGIPAEMVDAVDMRHIEEAKLRELCSLPLHKKPKKQRYLTKGELGCALSHHQIYQTMLARQQEFALILEDDATFIQDPTPVVQAAFLQRIKQQCDFDVLLLGYVKTVARYLPYYYRRIPIKKRVTMSTPQQDFVFGTPWEQFGCGAVAYVITQKGAEKLLDITKKPCVPADDWLYFEQQCGLKVLHCRPTLVLEDLENLDSTIRTECPDFWKPKLSSLIIRSVKGWLKNFAMNVLGFK</sequence>
<evidence type="ECO:0000256" key="1">
    <source>
        <dbReference type="ARBA" id="ARBA00005068"/>
    </source>
</evidence>
<comment type="pathway">
    <text evidence="2">Glycan metabolism; lacto-N-neotetraose biosynthesis.</text>
</comment>
<dbReference type="RefSeq" id="WP_003784696.1">
    <property type="nucleotide sequence ID" value="NZ_GL870929.1"/>
</dbReference>
<reference evidence="5 6" key="1">
    <citation type="submission" date="2011-01" db="EMBL/GenBank/DDBJ databases">
        <authorList>
            <person name="Muzny D."/>
            <person name="Qin X."/>
            <person name="Deng J."/>
            <person name="Jiang H."/>
            <person name="Liu Y."/>
            <person name="Qu J."/>
            <person name="Song X.-Z."/>
            <person name="Zhang L."/>
            <person name="Thornton R."/>
            <person name="Coyle M."/>
            <person name="Francisco L."/>
            <person name="Jackson L."/>
            <person name="Javaid M."/>
            <person name="Korchina V."/>
            <person name="Kovar C."/>
            <person name="Mata R."/>
            <person name="Mathew T."/>
            <person name="Ngo R."/>
            <person name="Nguyen L."/>
            <person name="Nguyen N."/>
            <person name="Okwuonu G."/>
            <person name="Ongeri F."/>
            <person name="Pham C."/>
            <person name="Simmons D."/>
            <person name="Wilczek-Boney K."/>
            <person name="Hale W."/>
            <person name="Jakkamsetti A."/>
            <person name="Pham P."/>
            <person name="Ruth R."/>
            <person name="San Lucas F."/>
            <person name="Warren J."/>
            <person name="Zhang J."/>
            <person name="Zhao Z."/>
            <person name="Zhou C."/>
            <person name="Zhu D."/>
            <person name="Lee S."/>
            <person name="Bess C."/>
            <person name="Blankenburg K."/>
            <person name="Forbes L."/>
            <person name="Fu Q."/>
            <person name="Gubbala S."/>
            <person name="Hirani K."/>
            <person name="Jayaseelan J.C."/>
            <person name="Lara F."/>
            <person name="Munidasa M."/>
            <person name="Palculict T."/>
            <person name="Patil S."/>
            <person name="Pu L.-L."/>
            <person name="Saada N."/>
            <person name="Tang L."/>
            <person name="Weissenberger G."/>
            <person name="Zhu Y."/>
            <person name="Hemphill L."/>
            <person name="Shang Y."/>
            <person name="Youmans B."/>
            <person name="Ayvaz T."/>
            <person name="Ross M."/>
            <person name="Santibanez J."/>
            <person name="Aqrawi P."/>
            <person name="Gross S."/>
            <person name="Joshi V."/>
            <person name="Fowler G."/>
            <person name="Nazareth L."/>
            <person name="Reid J."/>
            <person name="Worley K."/>
            <person name="Petrosino J."/>
            <person name="Highlander S."/>
            <person name="Gibbs R."/>
        </authorList>
    </citation>
    <scope>NUCLEOTIDE SEQUENCE [LARGE SCALE GENOMIC DNA]</scope>
    <source>
        <strain evidence="5 6">ATCC 33394</strain>
    </source>
</reference>
<comment type="pathway">
    <text evidence="1">Bacterial outer membrane biogenesis; lipooligosaccharide biosynthesis.</text>
</comment>
<keyword evidence="6" id="KW-1185">Reference proteome</keyword>
<keyword evidence="5" id="KW-0808">Transferase</keyword>
<evidence type="ECO:0000313" key="5">
    <source>
        <dbReference type="EMBL" id="EGC16093.1"/>
    </source>
</evidence>
<proteinExistence type="predicted"/>
<dbReference type="InterPro" id="IPR002654">
    <property type="entry name" value="Glyco_trans_25"/>
</dbReference>
<name>F0F2T1_9NEIS</name>
<dbReference type="AlphaFoldDB" id="F0F2T1"/>
<evidence type="ECO:0000256" key="2">
    <source>
        <dbReference type="ARBA" id="ARBA00005222"/>
    </source>
</evidence>
<accession>F0F2T1</accession>
<dbReference type="EC" id="2.-.-.-" evidence="5"/>
<dbReference type="CDD" id="cd06532">
    <property type="entry name" value="Glyco_transf_25"/>
    <property type="match status" value="1"/>
</dbReference>
<comment type="caution">
    <text evidence="5">The sequence shown here is derived from an EMBL/GenBank/DDBJ whole genome shotgun (WGS) entry which is preliminary data.</text>
</comment>
<protein>
    <submittedName>
        <fullName evidence="5">LPS glycosyltransferase</fullName>
        <ecNumber evidence="5">2.-.-.-</ecNumber>
    </submittedName>
</protein>
<dbReference type="Proteomes" id="UP000004088">
    <property type="component" value="Unassembled WGS sequence"/>
</dbReference>
<keyword evidence="3" id="KW-0448">Lipopolysaccharide biosynthesis</keyword>
<dbReference type="UniPathway" id="UPA00501"/>
<dbReference type="UniPathway" id="UPA00820"/>
<evidence type="ECO:0000259" key="4">
    <source>
        <dbReference type="Pfam" id="PF01755"/>
    </source>
</evidence>